<comment type="caution">
    <text evidence="1">The sequence shown here is derived from an EMBL/GenBank/DDBJ whole genome shotgun (WGS) entry which is preliminary data.</text>
</comment>
<organism evidence="1">
    <name type="scientific">marine sediment metagenome</name>
    <dbReference type="NCBI Taxonomy" id="412755"/>
    <lineage>
        <taxon>unclassified sequences</taxon>
        <taxon>metagenomes</taxon>
        <taxon>ecological metagenomes</taxon>
    </lineage>
</organism>
<protein>
    <submittedName>
        <fullName evidence="1">Uncharacterized protein</fullName>
    </submittedName>
</protein>
<dbReference type="AlphaFoldDB" id="A0A0F8XBA4"/>
<dbReference type="EMBL" id="LAZR01060095">
    <property type="protein sequence ID" value="KKK66402.1"/>
    <property type="molecule type" value="Genomic_DNA"/>
</dbReference>
<proteinExistence type="predicted"/>
<evidence type="ECO:0000313" key="1">
    <source>
        <dbReference type="EMBL" id="KKK66402.1"/>
    </source>
</evidence>
<accession>A0A0F8XBA4</accession>
<gene>
    <name evidence="1" type="ORF">LCGC14_2964430</name>
</gene>
<reference evidence="1" key="1">
    <citation type="journal article" date="2015" name="Nature">
        <title>Complex archaea that bridge the gap between prokaryotes and eukaryotes.</title>
        <authorList>
            <person name="Spang A."/>
            <person name="Saw J.H."/>
            <person name="Jorgensen S.L."/>
            <person name="Zaremba-Niedzwiedzka K."/>
            <person name="Martijn J."/>
            <person name="Lind A.E."/>
            <person name="van Eijk R."/>
            <person name="Schleper C."/>
            <person name="Guy L."/>
            <person name="Ettema T.J."/>
        </authorList>
    </citation>
    <scope>NUCLEOTIDE SEQUENCE</scope>
</reference>
<name>A0A0F8XBA4_9ZZZZ</name>
<feature type="non-terminal residue" evidence="1">
    <location>
        <position position="1"/>
    </location>
</feature>
<sequence length="138" mass="15791">FQQHPAGEKFKLDKQKKYKLLSSFYTDRGECLIMKLSKRIHIQQEPQGETWYTILQALECSIEQAVDIVNKMSEIPVVAPGVPSDKISMQTVDRTNWTVTFTFKAFPSIDEVKVFLKSLPQDLAKVTGQKTLDEVIQN</sequence>